<feature type="compositionally biased region" description="Polar residues" evidence="3">
    <location>
        <begin position="144"/>
        <end position="154"/>
    </location>
</feature>
<feature type="region of interest" description="Disordered" evidence="3">
    <location>
        <begin position="1"/>
        <end position="296"/>
    </location>
</feature>
<reference evidence="6" key="2">
    <citation type="submission" date="2010-11" db="EMBL/GenBank/DDBJ databases">
        <authorList>
            <consortium name="The Broad Institute Genome Sequencing Platform"/>
            <person name="Earl A."/>
            <person name="Ward D."/>
            <person name="Feldgarden M."/>
            <person name="Gevers D."/>
            <person name="Butler R."/>
            <person name="Young S.K."/>
            <person name="Zeng Q."/>
            <person name="Gargeya S."/>
            <person name="Fitzgerald M."/>
            <person name="Haas B."/>
            <person name="Abouelleil A."/>
            <person name="Alvarado L."/>
            <person name="Arachchi H.M."/>
            <person name="Berlin A."/>
            <person name="Brown A."/>
            <person name="Chapman S.B."/>
            <person name="Chen Z."/>
            <person name="Dunbar C."/>
            <person name="Freedman E."/>
            <person name="Gearin G."/>
            <person name="Gellesch M."/>
            <person name="Goldberg J."/>
            <person name="Griggs A."/>
            <person name="Gujja S."/>
            <person name="Heilman E."/>
            <person name="Heiman D."/>
            <person name="Howarth C."/>
            <person name="Larson L."/>
            <person name="Lui A."/>
            <person name="MacDonald P.J.P."/>
            <person name="Mehta T."/>
            <person name="Montmayeur A."/>
            <person name="Murphy C."/>
            <person name="Neiman D."/>
            <person name="Pearson M."/>
            <person name="Priest M."/>
            <person name="Roberts A."/>
            <person name="Saif S."/>
            <person name="Shea T."/>
            <person name="Shenoy N."/>
            <person name="Sisk P."/>
            <person name="Stolte C."/>
            <person name="Sykes S."/>
            <person name="White J."/>
            <person name="Yandava C."/>
            <person name="Wortman J."/>
            <person name="Nusbaum C."/>
            <person name="Birren B."/>
        </authorList>
    </citation>
    <scope>NUCLEOTIDE SEQUENCE</scope>
    <source>
        <strain evidence="6">P1A1 Lamole</strain>
    </source>
</reference>
<dbReference type="InterPro" id="IPR031160">
    <property type="entry name" value="F_BAR_dom"/>
</dbReference>
<feature type="compositionally biased region" description="Low complexity" evidence="3">
    <location>
        <begin position="186"/>
        <end position="206"/>
    </location>
</feature>
<dbReference type="EMBL" id="AEIJ01000314">
    <property type="status" value="NOT_ANNOTATED_CDS"/>
    <property type="molecule type" value="Genomic_DNA"/>
</dbReference>
<dbReference type="Pfam" id="PF00620">
    <property type="entry name" value="RhoGAP"/>
    <property type="match status" value="1"/>
</dbReference>
<feature type="compositionally biased region" description="Low complexity" evidence="3">
    <location>
        <begin position="159"/>
        <end position="171"/>
    </location>
</feature>
<dbReference type="AlphaFoldDB" id="U5H7Q8"/>
<reference evidence="8" key="1">
    <citation type="submission" date="2010-11" db="EMBL/GenBank/DDBJ databases">
        <title>The genome sequence of Microbotryum violaceum strain p1A1 Lamole.</title>
        <authorList>
            <person name="Cuomo C."/>
            <person name="Perlin M."/>
            <person name="Young S.K."/>
            <person name="Zeng Q."/>
            <person name="Gargeya S."/>
            <person name="Alvarado L."/>
            <person name="Berlin A."/>
            <person name="Chapman S.B."/>
            <person name="Chen Z."/>
            <person name="Freedman E."/>
            <person name="Gellesch M."/>
            <person name="Goldberg J."/>
            <person name="Griggs A."/>
            <person name="Gujja S."/>
            <person name="Heilman E."/>
            <person name="Heiman D."/>
            <person name="Howarth C."/>
            <person name="Mehta T."/>
            <person name="Neiman D."/>
            <person name="Pearson M."/>
            <person name="Roberts A."/>
            <person name="Saif S."/>
            <person name="Shea T."/>
            <person name="Shenoy N."/>
            <person name="Sisk P."/>
            <person name="Stolte C."/>
            <person name="Sykes S."/>
            <person name="White J."/>
            <person name="Yandava C."/>
            <person name="Haas B."/>
            <person name="Nusbaum C."/>
            <person name="Birren B."/>
        </authorList>
    </citation>
    <scope>NUCLEOTIDE SEQUENCE [LARGE SCALE GENOMIC DNA]</scope>
    <source>
        <strain evidence="8">p1A1 Lamole</strain>
    </source>
</reference>
<dbReference type="GO" id="GO:0003677">
    <property type="term" value="F:DNA binding"/>
    <property type="evidence" value="ECO:0007669"/>
    <property type="project" value="InterPro"/>
</dbReference>
<reference evidence="6 8" key="3">
    <citation type="journal article" date="2015" name="BMC Genomics">
        <title>Sex and parasites: genomic and transcriptomic analysis of Microbotryum lychnidis-dioicae, the biotrophic and plant-castrating anther smut fungus.</title>
        <authorList>
            <person name="Perlin M.H."/>
            <person name="Amselem J."/>
            <person name="Fontanillas E."/>
            <person name="Toh S.S."/>
            <person name="Chen Z."/>
            <person name="Goldberg J."/>
            <person name="Duplessis S."/>
            <person name="Henrissat B."/>
            <person name="Young S."/>
            <person name="Zeng Q."/>
            <person name="Aguileta G."/>
            <person name="Petit E."/>
            <person name="Badouin H."/>
            <person name="Andrews J."/>
            <person name="Razeeq D."/>
            <person name="Gabaldon T."/>
            <person name="Quesneville H."/>
            <person name="Giraud T."/>
            <person name="Hood M.E."/>
            <person name="Schultz D.J."/>
            <person name="Cuomo C.A."/>
        </authorList>
    </citation>
    <scope>NUCLEOTIDE SEQUENCE [LARGE SCALE GENOMIC DNA]</scope>
    <source>
        <strain evidence="6">P1A1 Lamole</strain>
        <strain evidence="8">p1A1 Lamole</strain>
    </source>
</reference>
<accession>U5H7Q8</accession>
<feature type="compositionally biased region" description="Polar residues" evidence="3">
    <location>
        <begin position="254"/>
        <end position="264"/>
    </location>
</feature>
<dbReference type="Gene3D" id="1.10.443.20">
    <property type="entry name" value="Centromere DNA-binding protein complex CBF3 subunit, domain 2"/>
    <property type="match status" value="1"/>
</dbReference>
<dbReference type="SMART" id="SM00055">
    <property type="entry name" value="FCH"/>
    <property type="match status" value="1"/>
</dbReference>
<dbReference type="InterPro" id="IPR001060">
    <property type="entry name" value="FCH_dom"/>
</dbReference>
<feature type="domain" description="Rho-GAP" evidence="4">
    <location>
        <begin position="666"/>
        <end position="859"/>
    </location>
</feature>
<feature type="compositionally biased region" description="Gly residues" evidence="3">
    <location>
        <begin position="241"/>
        <end position="251"/>
    </location>
</feature>
<dbReference type="OrthoDB" id="79452at2759"/>
<evidence type="ECO:0000256" key="2">
    <source>
        <dbReference type="PROSITE-ProRule" id="PRU01077"/>
    </source>
</evidence>
<dbReference type="SMART" id="SM00324">
    <property type="entry name" value="RhoGAP"/>
    <property type="match status" value="1"/>
</dbReference>
<feature type="compositionally biased region" description="Low complexity" evidence="3">
    <location>
        <begin position="70"/>
        <end position="93"/>
    </location>
</feature>
<keyword evidence="8" id="KW-1185">Reference proteome</keyword>
<keyword evidence="2" id="KW-0175">Coiled coil</keyword>
<dbReference type="Gene3D" id="1.10.555.10">
    <property type="entry name" value="Rho GTPase activation protein"/>
    <property type="match status" value="1"/>
</dbReference>
<evidence type="ECO:0000256" key="3">
    <source>
        <dbReference type="SAM" id="MobiDB-lite"/>
    </source>
</evidence>
<evidence type="ECO:0000259" key="4">
    <source>
        <dbReference type="PROSITE" id="PS50238"/>
    </source>
</evidence>
<feature type="compositionally biased region" description="Polar residues" evidence="3">
    <location>
        <begin position="106"/>
        <end position="132"/>
    </location>
</feature>
<feature type="compositionally biased region" description="Polar residues" evidence="3">
    <location>
        <begin position="274"/>
        <end position="292"/>
    </location>
</feature>
<dbReference type="InParanoid" id="U5H7Q8"/>
<dbReference type="PANTHER" id="PTHR23176:SF134">
    <property type="entry name" value="RHO-TYPE GTPASE-ACTIVATING PROTEIN"/>
    <property type="match status" value="1"/>
</dbReference>
<dbReference type="GO" id="GO:0007165">
    <property type="term" value="P:signal transduction"/>
    <property type="evidence" value="ECO:0007669"/>
    <property type="project" value="InterPro"/>
</dbReference>
<evidence type="ECO:0008006" key="9">
    <source>
        <dbReference type="Google" id="ProtNLM"/>
    </source>
</evidence>
<evidence type="ECO:0000313" key="8">
    <source>
        <dbReference type="Proteomes" id="UP000017200"/>
    </source>
</evidence>
<dbReference type="EMBL" id="GL541672">
    <property type="protein sequence ID" value="KDE06372.1"/>
    <property type="molecule type" value="Genomic_DNA"/>
</dbReference>
<dbReference type="PANTHER" id="PTHR23176">
    <property type="entry name" value="RHO/RAC/CDC GTPASE-ACTIVATING PROTEIN"/>
    <property type="match status" value="1"/>
</dbReference>
<feature type="compositionally biased region" description="Low complexity" evidence="3">
    <location>
        <begin position="1"/>
        <end position="14"/>
    </location>
</feature>
<dbReference type="EnsemblFungi" id="MVLG_03280T0">
    <property type="protein sequence ID" value="MVLG_03280T0"/>
    <property type="gene ID" value="MVLG_03280"/>
</dbReference>
<dbReference type="InterPro" id="IPR000198">
    <property type="entry name" value="RhoGAP_dom"/>
</dbReference>
<evidence type="ECO:0000313" key="6">
    <source>
        <dbReference type="EMBL" id="KDE06372.1"/>
    </source>
</evidence>
<dbReference type="SUPFAM" id="SSF48350">
    <property type="entry name" value="GTPase activation domain, GAP"/>
    <property type="match status" value="1"/>
</dbReference>
<name>U5H7Q8_USTV1</name>
<dbReference type="STRING" id="683840.U5H7Q8"/>
<proteinExistence type="predicted"/>
<dbReference type="GO" id="GO:0005737">
    <property type="term" value="C:cytoplasm"/>
    <property type="evidence" value="ECO:0007669"/>
    <property type="project" value="TreeGrafter"/>
</dbReference>
<dbReference type="InterPro" id="IPR027267">
    <property type="entry name" value="AH/BAR_dom_sf"/>
</dbReference>
<dbReference type="Proteomes" id="UP000017200">
    <property type="component" value="Unassembled WGS sequence"/>
</dbReference>
<sequence length="956" mass="105331">MQNVSSGPLDSPDLSPLPPFEADSQRNPYGLHSIEDAHRRGKNTPSLCTNAIEPASSIPRSEYSSPRGYTSPSTSASPHSQSYFPAPGSIQPQSQPPPSQKHQHQVYNGSMSSPTHSYTAKPQYGPSHQSVSMHPEELEALTYPVTNAYRSRQPSGEAPSSDQVDPSQVSSAPIQYGYDASPGAHSSSPQRSPSYPSQQPPLQAYSTSPASSEQNRDYLQASSWTSDDLARTRSHSTSSQGGSGMGEGLGLGSITESSYQANASESDRKPRSNYPKSPSGQMNTLGHGNNDTGALGQDDLAATGGFDEGVLKALCEMDCGMPLVLDRMKQCIASSHEASIFFKKRAQIEEEYAKAMIKLARSSSQAYGVSEGKAGTYVNSWIAMLRTHELVGDNHLKFAAQLAEMSDELALLGKEVDKNRKSSKELGTRLERGLAEQESLVDKARGRFDSAAEELERLLLLKQGESLKDNVVPHASTAPTSTSSNKRTFGKAMSKLKGPKNAAQVAKQEEDVRMRMGQSSDAYRSQVIGAQAVRQEYFNLQLPRILRSLKESTDEVDLGVQYHLSRYAYIFESTLVTDGLTVSPINPDDGPGLRAMADLIDIREDFKQYMQQYSVSWQMSGQRGPKRDGSTEDGFMASSRPVLTPRSSALATLQNYAAPMLPTFGIDLGEQMARDGVEIPRVLVKCCEAIELHGLDSMGLYRLSGTTSRVQRLKLALDRDIEGTDLLSDEHLQDINDIAAVMKLWFRELPEPLLTWELYHGFIEAAKIENDRLRHIRLHERVNELPDPNYATLKFLMGHLDKVRQHESSNQMGCSNIAIVFGPNLLGAPPNEGGGSAIADMSRQCKCVETILQHYVEIFVGKALAGFDGKFPERYYVARDIEANVLDDLQRLIFPWVREAALAEFEERFEADELCQDKALVGHLKLIQWFRLILLQDTAFLIQTYPRGMAAKKPPP</sequence>
<evidence type="ECO:0000313" key="7">
    <source>
        <dbReference type="EnsemblFungi" id="MVLG_03280T0"/>
    </source>
</evidence>
<dbReference type="InterPro" id="IPR038279">
    <property type="entry name" value="Ndc10_dom2_sf"/>
</dbReference>
<protein>
    <recommendedName>
        <fullName evidence="9">Rho-GAP domain-containing protein</fullName>
    </recommendedName>
</protein>
<dbReference type="SUPFAM" id="SSF103657">
    <property type="entry name" value="BAR/IMD domain-like"/>
    <property type="match status" value="1"/>
</dbReference>
<dbReference type="Gene3D" id="1.20.1270.60">
    <property type="entry name" value="Arfaptin homology (AH) domain/BAR domain"/>
    <property type="match status" value="1"/>
</dbReference>
<organism evidence="6">
    <name type="scientific">Microbotryum lychnidis-dioicae (strain p1A1 Lamole / MvSl-1064)</name>
    <name type="common">Anther smut fungus</name>
    <dbReference type="NCBI Taxonomy" id="683840"/>
    <lineage>
        <taxon>Eukaryota</taxon>
        <taxon>Fungi</taxon>
        <taxon>Dikarya</taxon>
        <taxon>Basidiomycota</taxon>
        <taxon>Pucciniomycotina</taxon>
        <taxon>Microbotryomycetes</taxon>
        <taxon>Microbotryales</taxon>
        <taxon>Microbotryaceae</taxon>
        <taxon>Microbotryum</taxon>
    </lineage>
</organism>
<dbReference type="GO" id="GO:0005096">
    <property type="term" value="F:GTPase activator activity"/>
    <property type="evidence" value="ECO:0007669"/>
    <property type="project" value="UniProtKB-KW"/>
</dbReference>
<feature type="compositionally biased region" description="Polar residues" evidence="3">
    <location>
        <begin position="58"/>
        <end position="68"/>
    </location>
</feature>
<reference evidence="7" key="4">
    <citation type="submission" date="2015-06" db="UniProtKB">
        <authorList>
            <consortium name="EnsemblFungi"/>
        </authorList>
    </citation>
    <scope>IDENTIFICATION</scope>
</reference>
<dbReference type="InterPro" id="IPR008936">
    <property type="entry name" value="Rho_GTPase_activation_prot"/>
</dbReference>
<dbReference type="PROSITE" id="PS50238">
    <property type="entry name" value="RHOGAP"/>
    <property type="match status" value="1"/>
</dbReference>
<dbReference type="Pfam" id="PF00611">
    <property type="entry name" value="FCH"/>
    <property type="match status" value="1"/>
</dbReference>
<keyword evidence="1" id="KW-0343">GTPase activation</keyword>
<dbReference type="PROSITE" id="PS51741">
    <property type="entry name" value="F_BAR"/>
    <property type="match status" value="1"/>
</dbReference>
<evidence type="ECO:0000256" key="1">
    <source>
        <dbReference type="ARBA" id="ARBA00022468"/>
    </source>
</evidence>
<dbReference type="FunCoup" id="U5H7Q8">
    <property type="interactions" value="224"/>
</dbReference>
<feature type="domain" description="F-BAR" evidence="5">
    <location>
        <begin position="304"/>
        <end position="605"/>
    </location>
</feature>
<dbReference type="HOGENOM" id="CLU_010730_0_0_1"/>
<evidence type="ECO:0000259" key="5">
    <source>
        <dbReference type="PROSITE" id="PS51741"/>
    </source>
</evidence>
<dbReference type="InterPro" id="IPR050729">
    <property type="entry name" value="Rho-GAP"/>
</dbReference>
<gene>
    <name evidence="6" type="ORF">MVLG_03280</name>
</gene>